<dbReference type="KEGG" id="anp:FK178_12640"/>
<dbReference type="Proteomes" id="UP000321954">
    <property type="component" value="Chromosome"/>
</dbReference>
<sequence>MEERKHIDRLYQEKFKDFEATPREAVWKNISTRLQEKERQRSILPVWYRIAGVAALLALFFNFASSLFKSSPSPDAQIVSTEQEENIWELNNTTSVYNESMIRSSIILQALMLDTKKTELEERMNMAARPEPRVISFSNVIRNNNAQRLSSSEISALNSAGVASQLQVQQNNTPVTRLRDLPLSNPDEDLFAEEISEKTLPSKRLRVSTVAAPIYYDNLGNGNSIDARFANNESAGEVSMAYGVNFAYQISEKVKIRSGVSKVDLSYNTRNIAFTAAVNPTILSGIDYKGEVPNYRIENRAARQFGNISASAEFNRASLASPATGYLNQRLGFIEVPVEIEYVIIDSKIGLNIIGGGSTLFLDENNISLNSADFSTNIGAANNLNNVSFTTNLGVGVDYKISPQFQVNLEPIFKYQLNTFNNGENINPYYFGIYSGFSFKF</sequence>
<dbReference type="OrthoDB" id="1113942at2"/>
<evidence type="ECO:0000313" key="3">
    <source>
        <dbReference type="Proteomes" id="UP000321954"/>
    </source>
</evidence>
<gene>
    <name evidence="2" type="ORF">FK178_12640</name>
</gene>
<reference evidence="2 3" key="1">
    <citation type="submission" date="2019-08" db="EMBL/GenBank/DDBJ databases">
        <title>Antarcticibacterium arcticum sp. nov., a bacterium isolated from marine sediment of the Canadian Beaufort Sea.</title>
        <authorList>
            <person name="Lee Y.M."/>
            <person name="Baek K."/>
            <person name="Lee D.-H."/>
            <person name="Shin S.C."/>
            <person name="Jin Y.K."/>
            <person name="Park Y."/>
        </authorList>
    </citation>
    <scope>NUCLEOTIDE SEQUENCE [LARGE SCALE GENOMIC DNA]</scope>
    <source>
        <strain evidence="2 3">PAMC 28998</strain>
    </source>
</reference>
<evidence type="ECO:0000256" key="1">
    <source>
        <dbReference type="SAM" id="Phobius"/>
    </source>
</evidence>
<accession>A0A5B8YKF4</accession>
<keyword evidence="3" id="KW-1185">Reference proteome</keyword>
<dbReference type="RefSeq" id="WP_146835776.1">
    <property type="nucleotide sequence ID" value="NZ_CP042476.1"/>
</dbReference>
<keyword evidence="1" id="KW-0472">Membrane</keyword>
<keyword evidence="1" id="KW-1133">Transmembrane helix</keyword>
<proteinExistence type="predicted"/>
<protein>
    <submittedName>
        <fullName evidence="2">PorT family protein</fullName>
    </submittedName>
</protein>
<feature type="transmembrane region" description="Helical" evidence="1">
    <location>
        <begin position="46"/>
        <end position="68"/>
    </location>
</feature>
<name>A0A5B8YKF4_9FLAO</name>
<dbReference type="EMBL" id="CP042476">
    <property type="protein sequence ID" value="QED38510.1"/>
    <property type="molecule type" value="Genomic_DNA"/>
</dbReference>
<organism evidence="2 3">
    <name type="scientific">Antarcticibacterium arcticum</name>
    <dbReference type="NCBI Taxonomy" id="2585771"/>
    <lineage>
        <taxon>Bacteria</taxon>
        <taxon>Pseudomonadati</taxon>
        <taxon>Bacteroidota</taxon>
        <taxon>Flavobacteriia</taxon>
        <taxon>Flavobacteriales</taxon>
        <taxon>Flavobacteriaceae</taxon>
        <taxon>Antarcticibacterium</taxon>
    </lineage>
</organism>
<dbReference type="AlphaFoldDB" id="A0A5B8YKF4"/>
<keyword evidence="1" id="KW-0812">Transmembrane</keyword>
<evidence type="ECO:0000313" key="2">
    <source>
        <dbReference type="EMBL" id="QED38510.1"/>
    </source>
</evidence>